<accession>A0A2N9IRM9</accession>
<dbReference type="AlphaFoldDB" id="A0A2N9IRM9"/>
<reference evidence="2" key="1">
    <citation type="submission" date="2018-02" db="EMBL/GenBank/DDBJ databases">
        <authorList>
            <person name="Cohen D.B."/>
            <person name="Kent A.D."/>
        </authorList>
    </citation>
    <scope>NUCLEOTIDE SEQUENCE</scope>
</reference>
<evidence type="ECO:0000256" key="1">
    <source>
        <dbReference type="SAM" id="MobiDB-lite"/>
    </source>
</evidence>
<protein>
    <submittedName>
        <fullName evidence="2">Uncharacterized protein</fullName>
    </submittedName>
</protein>
<proteinExistence type="predicted"/>
<evidence type="ECO:0000313" key="2">
    <source>
        <dbReference type="EMBL" id="SPD26661.1"/>
    </source>
</evidence>
<gene>
    <name evidence="2" type="ORF">FSB_LOCUS54543</name>
</gene>
<sequence>MENKGKKITVTLLESEKRDLEKHAILGEIMMHKQDDANHHSQPRPPQTQSRKSWSQSEEGVAVAFGEVGVLVRSSRPVRLQWVSSSKSWPWPDACWPRLRRWLKLRPLSST</sequence>
<dbReference type="EMBL" id="OIVN01006160">
    <property type="protein sequence ID" value="SPD26661.1"/>
    <property type="molecule type" value="Genomic_DNA"/>
</dbReference>
<feature type="region of interest" description="Disordered" evidence="1">
    <location>
        <begin position="29"/>
        <end position="58"/>
    </location>
</feature>
<organism evidence="2">
    <name type="scientific">Fagus sylvatica</name>
    <name type="common">Beechnut</name>
    <dbReference type="NCBI Taxonomy" id="28930"/>
    <lineage>
        <taxon>Eukaryota</taxon>
        <taxon>Viridiplantae</taxon>
        <taxon>Streptophyta</taxon>
        <taxon>Embryophyta</taxon>
        <taxon>Tracheophyta</taxon>
        <taxon>Spermatophyta</taxon>
        <taxon>Magnoliopsida</taxon>
        <taxon>eudicotyledons</taxon>
        <taxon>Gunneridae</taxon>
        <taxon>Pentapetalae</taxon>
        <taxon>rosids</taxon>
        <taxon>fabids</taxon>
        <taxon>Fagales</taxon>
        <taxon>Fagaceae</taxon>
        <taxon>Fagus</taxon>
    </lineage>
</organism>
<feature type="compositionally biased region" description="Basic and acidic residues" evidence="1">
    <location>
        <begin position="29"/>
        <end position="39"/>
    </location>
</feature>
<name>A0A2N9IRM9_FAGSY</name>
<feature type="compositionally biased region" description="Polar residues" evidence="1">
    <location>
        <begin position="47"/>
        <end position="57"/>
    </location>
</feature>